<dbReference type="PANTHER" id="PTHR48098">
    <property type="entry name" value="ENTEROCHELIN ESTERASE-RELATED"/>
    <property type="match status" value="1"/>
</dbReference>
<evidence type="ECO:0000313" key="2">
    <source>
        <dbReference type="Proteomes" id="UP000326354"/>
    </source>
</evidence>
<gene>
    <name evidence="1" type="ORF">UABAM_02575</name>
</gene>
<dbReference type="RefSeq" id="WP_151968389.1">
    <property type="nucleotide sequence ID" value="NZ_AP019860.1"/>
</dbReference>
<reference evidence="1 2" key="1">
    <citation type="submission" date="2019-08" db="EMBL/GenBank/DDBJ databases">
        <title>Complete genome sequence of Candidatus Uab amorphum.</title>
        <authorList>
            <person name="Shiratori T."/>
            <person name="Suzuki S."/>
            <person name="Kakizawa Y."/>
            <person name="Ishida K."/>
        </authorList>
    </citation>
    <scope>NUCLEOTIDE SEQUENCE [LARGE SCALE GENOMIC DNA]</scope>
    <source>
        <strain evidence="1 2">SRT547</strain>
    </source>
</reference>
<dbReference type="OrthoDB" id="9768282at2"/>
<dbReference type="InterPro" id="IPR000801">
    <property type="entry name" value="Esterase-like"/>
</dbReference>
<dbReference type="KEGG" id="uam:UABAM_02575"/>
<dbReference type="Pfam" id="PF00756">
    <property type="entry name" value="Esterase"/>
    <property type="match status" value="1"/>
</dbReference>
<name>A0A5S9F452_UABAM</name>
<accession>A0A5S9F452</accession>
<dbReference type="InterPro" id="IPR050583">
    <property type="entry name" value="Mycobacterial_A85_antigen"/>
</dbReference>
<organism evidence="1 2">
    <name type="scientific">Uabimicrobium amorphum</name>
    <dbReference type="NCBI Taxonomy" id="2596890"/>
    <lineage>
        <taxon>Bacteria</taxon>
        <taxon>Pseudomonadati</taxon>
        <taxon>Planctomycetota</taxon>
        <taxon>Candidatus Uabimicrobiia</taxon>
        <taxon>Candidatus Uabimicrobiales</taxon>
        <taxon>Candidatus Uabimicrobiaceae</taxon>
        <taxon>Candidatus Uabimicrobium</taxon>
    </lineage>
</organism>
<protein>
    <recommendedName>
        <fullName evidence="3">Enterochelin esterase</fullName>
    </recommendedName>
</protein>
<keyword evidence="2" id="KW-1185">Reference proteome</keyword>
<proteinExistence type="predicted"/>
<dbReference type="PANTHER" id="PTHR48098:SF3">
    <property type="entry name" value="IRON(III) ENTEROBACTIN ESTERASE"/>
    <property type="match status" value="1"/>
</dbReference>
<evidence type="ECO:0008006" key="3">
    <source>
        <dbReference type="Google" id="ProtNLM"/>
    </source>
</evidence>
<dbReference type="EMBL" id="AP019860">
    <property type="protein sequence ID" value="BBM84219.1"/>
    <property type="molecule type" value="Genomic_DNA"/>
</dbReference>
<dbReference type="Gene3D" id="3.40.50.1820">
    <property type="entry name" value="alpha/beta hydrolase"/>
    <property type="match status" value="1"/>
</dbReference>
<evidence type="ECO:0000313" key="1">
    <source>
        <dbReference type="EMBL" id="BBM84219.1"/>
    </source>
</evidence>
<dbReference type="SUPFAM" id="SSF53474">
    <property type="entry name" value="alpha/beta-Hydrolases"/>
    <property type="match status" value="1"/>
</dbReference>
<sequence length="500" mass="56567">MRVLGTQLNKILLIFLFLPLGIFGENVSFKIDVDPSLTKNNKTFSGRLFVLVSNSKRSLDIIRPNFMNPRSVYVAATEVSHLGKGRGAQLHSNAVCSPQMLSSLPAGEYQAMAVLDDDWNFSYHFNMDGGDLYSDVVRFTIPMQNVALSLKKVAPYKKVSLPLNVNVVKMESKNLSKFWGRSVNMQASVMLPPSYKKGDRKYPVVYDVHGFGGDHLHPIRNMRQFTKEMKSGERPEMIYVFLNGHCPLGHHVFADSANNGPWGTALVEEFIPHLESKFRMDARPQGRLLTGHSSGGWSTLWIMITHPDFFGGVWSTAPDPVDFRNFTGPDLSHYPPRNMYKNEQGKDYNLVRFGGREVMSLKQFVIQERAFGRFGGQFASFEAVFSPKGKDGQPMPLFCRDTGIIDPVVQKSWEKYDIAVVLRKNWEKLGPKLHGKIRIIIGTEDTFHLNEAVVLLEEVLKELKSDAVIQYIEGGDHFNIYRNGLANRIAREMYSVARPK</sequence>
<dbReference type="InterPro" id="IPR029058">
    <property type="entry name" value="AB_hydrolase_fold"/>
</dbReference>
<dbReference type="AlphaFoldDB" id="A0A5S9F452"/>
<dbReference type="Proteomes" id="UP000326354">
    <property type="component" value="Chromosome"/>
</dbReference>